<dbReference type="EMBL" id="BAAAQX010000023">
    <property type="protein sequence ID" value="GAA2211828.1"/>
    <property type="molecule type" value="Genomic_DNA"/>
</dbReference>
<gene>
    <name evidence="1" type="ORF">GCM10009850_072890</name>
</gene>
<name>A0ABN3CQW9_9ACTN</name>
<evidence type="ECO:0000313" key="1">
    <source>
        <dbReference type="EMBL" id="GAA2211828.1"/>
    </source>
</evidence>
<organism evidence="1 2">
    <name type="scientific">Nonomuraea monospora</name>
    <dbReference type="NCBI Taxonomy" id="568818"/>
    <lineage>
        <taxon>Bacteria</taxon>
        <taxon>Bacillati</taxon>
        <taxon>Actinomycetota</taxon>
        <taxon>Actinomycetes</taxon>
        <taxon>Streptosporangiales</taxon>
        <taxon>Streptosporangiaceae</taxon>
        <taxon>Nonomuraea</taxon>
    </lineage>
</organism>
<reference evidence="1 2" key="1">
    <citation type="journal article" date="2019" name="Int. J. Syst. Evol. Microbiol.">
        <title>The Global Catalogue of Microorganisms (GCM) 10K type strain sequencing project: providing services to taxonomists for standard genome sequencing and annotation.</title>
        <authorList>
            <consortium name="The Broad Institute Genomics Platform"/>
            <consortium name="The Broad Institute Genome Sequencing Center for Infectious Disease"/>
            <person name="Wu L."/>
            <person name="Ma J."/>
        </authorList>
    </citation>
    <scope>NUCLEOTIDE SEQUENCE [LARGE SCALE GENOMIC DNA]</scope>
    <source>
        <strain evidence="1 2">JCM 16114</strain>
    </source>
</reference>
<proteinExistence type="predicted"/>
<evidence type="ECO:0000313" key="2">
    <source>
        <dbReference type="Proteomes" id="UP001499843"/>
    </source>
</evidence>
<accession>A0ABN3CQW9</accession>
<protein>
    <recommendedName>
        <fullName evidence="3">Secreted protein</fullName>
    </recommendedName>
</protein>
<comment type="caution">
    <text evidence="1">The sequence shown here is derived from an EMBL/GenBank/DDBJ whole genome shotgun (WGS) entry which is preliminary data.</text>
</comment>
<keyword evidence="2" id="KW-1185">Reference proteome</keyword>
<sequence length="155" mass="16257">MAVAGVCAAPSASADPIGPTFRFVYSVKVTSTHTAAVNRDRVLATCSAGKGGTCSISKSRSVARTIDLGLGVSRGFVAGQLGWSKSSSVTVTAQCTSPVFTKSGQVYRAYPQGIRKRYTITKKTYSYGSKKPKLIRIETTGGVAFNPKGVSCYLS</sequence>
<dbReference type="Proteomes" id="UP001499843">
    <property type="component" value="Unassembled WGS sequence"/>
</dbReference>
<evidence type="ECO:0008006" key="3">
    <source>
        <dbReference type="Google" id="ProtNLM"/>
    </source>
</evidence>